<dbReference type="Proteomes" id="UP000257032">
    <property type="component" value="Unassembled WGS sequence"/>
</dbReference>
<keyword evidence="1" id="KW-0812">Transmembrane</keyword>
<proteinExistence type="predicted"/>
<protein>
    <submittedName>
        <fullName evidence="2">Uncharacterized protein</fullName>
    </submittedName>
</protein>
<evidence type="ECO:0000313" key="2">
    <source>
        <dbReference type="EMBL" id="RDY70713.1"/>
    </source>
</evidence>
<dbReference type="EMBL" id="QTLC01000042">
    <property type="protein sequence ID" value="RDY70713.1"/>
    <property type="molecule type" value="Genomic_DNA"/>
</dbReference>
<keyword evidence="1" id="KW-1133">Transmembrane helix</keyword>
<organism evidence="2 3">
    <name type="scientific">Halobacillus trueperi</name>
    <dbReference type="NCBI Taxonomy" id="156205"/>
    <lineage>
        <taxon>Bacteria</taxon>
        <taxon>Bacillati</taxon>
        <taxon>Bacillota</taxon>
        <taxon>Bacilli</taxon>
        <taxon>Bacillales</taxon>
        <taxon>Bacillaceae</taxon>
        <taxon>Halobacillus</taxon>
    </lineage>
</organism>
<sequence>MKKGTNKSKWILIVVSLMFFSIGAYFFTDSSEEKLAVSTDSKPMRKAKAVDLEEFPLQWREVDTFEQVNEFYEERIHGLSLAREKELTVRPQESTPIPDKDGRMQINEVWHSGPTIHVLYSIDLSALTRKDGDDKETKYLVQPPSVESINIESMNGSDKQSFQHHSQPLHPRDTVVFENRVYGLIQLPPITEKWGYNFDPHDIKDYDQDFLTSFSLRIDHRTIETKGMPVRYFHDKDGHVLQSYTTDEVYSDDLVTVEPTSINIGVASSYVKMKIEADGEEIGQSVHAVIKTEEGSEHPVRLYLNETEEENVYEAWFQPPSEPLTEAVSLELGSLHIHDDTPYSFTVDMTQFKDHSNESVVLNEKVGEAYNTDIILEQVDSFSGTNMNLQLKYEPHEADQEEKLVGAQLAPMNSLQEEREKFVEVVTNEGETTEANIWGHDNRGDIHFQSPALRNAKEITVTVNKMVYAHKLGHTFDLNK</sequence>
<evidence type="ECO:0000256" key="1">
    <source>
        <dbReference type="SAM" id="Phobius"/>
    </source>
</evidence>
<dbReference type="AlphaFoldDB" id="A0A3D8VN73"/>
<dbReference type="RefSeq" id="WP_115894258.1">
    <property type="nucleotide sequence ID" value="NZ_QTLC01000042.1"/>
</dbReference>
<feature type="transmembrane region" description="Helical" evidence="1">
    <location>
        <begin position="10"/>
        <end position="28"/>
    </location>
</feature>
<keyword evidence="1" id="KW-0472">Membrane</keyword>
<evidence type="ECO:0000313" key="3">
    <source>
        <dbReference type="Proteomes" id="UP000257032"/>
    </source>
</evidence>
<comment type="caution">
    <text evidence="2">The sequence shown here is derived from an EMBL/GenBank/DDBJ whole genome shotgun (WGS) entry which is preliminary data.</text>
</comment>
<reference evidence="2 3" key="1">
    <citation type="submission" date="2018-08" db="EMBL/GenBank/DDBJ databases">
        <title>Genome sequence of strict halophilic Halobacillus trueperi SS1 isolated from Lunsu, a salty water body of North West Himalayas.</title>
        <authorList>
            <person name="Gupta S."/>
            <person name="Sharma P."/>
            <person name="Dev K."/>
            <person name="Baumler D."/>
            <person name="Sourirajan A."/>
        </authorList>
    </citation>
    <scope>NUCLEOTIDE SEQUENCE [LARGE SCALE GENOMIC DNA]</scope>
    <source>
        <strain evidence="2 3">SS1</strain>
    </source>
</reference>
<gene>
    <name evidence="2" type="ORF">DXT76_11565</name>
</gene>
<accession>A0A3D8VN73</accession>
<name>A0A3D8VN73_9BACI</name>